<feature type="active site" evidence="3">
    <location>
        <position position="200"/>
    </location>
</feature>
<comment type="similarity">
    <text evidence="1">Belongs to the 'GDXG' lipolytic enzyme family.</text>
</comment>
<sequence>MTKATQSSLPLPLRPARAAVRLAGRLPAGLASALSRWCPVNADGEHLAPEAWLASMSTAVMPGGDMSGATIPAARRNLEINSALVAEKTPELSVVEDLLLDGPDGPIGATRYRAETSSIGLVVFFHGGGFALGSRATHDAYARRLALDTGADVLSVEYRLAPEHPFPAAVDDALAAWRFAVDAAPRWGLDPRRIVVAGDSAGGNLAAVVSQHVRGEDITPVLQLLIYPLTDLDRNGGSRDEFAVGYFLTAERIDWFTDHYVPAGIDHTDPRLSPLYAADLAGQPRAHVVVAGFDPLRDEGLDYAAALERAGVPTTLQREGGLIHGFVNMVATGPTPRRAVSRMHQAVVDALG</sequence>
<dbReference type="InterPro" id="IPR002168">
    <property type="entry name" value="Lipase_GDXG_HIS_AS"/>
</dbReference>
<proteinExistence type="inferred from homology"/>
<dbReference type="InterPro" id="IPR029058">
    <property type="entry name" value="AB_hydrolase_fold"/>
</dbReference>
<dbReference type="PROSITE" id="PS01173">
    <property type="entry name" value="LIPASE_GDXG_HIS"/>
    <property type="match status" value="1"/>
</dbReference>
<dbReference type="SUPFAM" id="SSF53474">
    <property type="entry name" value="alpha/beta-Hydrolases"/>
    <property type="match status" value="1"/>
</dbReference>
<dbReference type="InterPro" id="IPR033140">
    <property type="entry name" value="Lipase_GDXG_put_SER_AS"/>
</dbReference>
<dbReference type="PANTHER" id="PTHR48081">
    <property type="entry name" value="AB HYDROLASE SUPERFAMILY PROTEIN C4A8.06C"/>
    <property type="match status" value="1"/>
</dbReference>
<dbReference type="EMBL" id="JAADZU010000083">
    <property type="protein sequence ID" value="NDK91790.1"/>
    <property type="molecule type" value="Genomic_DNA"/>
</dbReference>
<organism evidence="5 6">
    <name type="scientific">Gordonia desulfuricans</name>
    <dbReference type="NCBI Taxonomy" id="89051"/>
    <lineage>
        <taxon>Bacteria</taxon>
        <taxon>Bacillati</taxon>
        <taxon>Actinomycetota</taxon>
        <taxon>Actinomycetes</taxon>
        <taxon>Mycobacteriales</taxon>
        <taxon>Gordoniaceae</taxon>
        <taxon>Gordonia</taxon>
    </lineage>
</organism>
<dbReference type="PANTHER" id="PTHR48081:SF8">
    <property type="entry name" value="ALPHA_BETA HYDROLASE FOLD-3 DOMAIN-CONTAINING PROTEIN-RELATED"/>
    <property type="match status" value="1"/>
</dbReference>
<dbReference type="GO" id="GO:0016787">
    <property type="term" value="F:hydrolase activity"/>
    <property type="evidence" value="ECO:0007669"/>
    <property type="project" value="UniProtKB-KW"/>
</dbReference>
<dbReference type="Proteomes" id="UP000466307">
    <property type="component" value="Unassembled WGS sequence"/>
</dbReference>
<dbReference type="InterPro" id="IPR050300">
    <property type="entry name" value="GDXG_lipolytic_enzyme"/>
</dbReference>
<name>A0A7K3LU47_9ACTN</name>
<feature type="domain" description="Alpha/beta hydrolase fold-3" evidence="4">
    <location>
        <begin position="122"/>
        <end position="327"/>
    </location>
</feature>
<dbReference type="InterPro" id="IPR013094">
    <property type="entry name" value="AB_hydrolase_3"/>
</dbReference>
<dbReference type="AlphaFoldDB" id="A0A7K3LU47"/>
<accession>A0A7K3LU47</accession>
<evidence type="ECO:0000256" key="1">
    <source>
        <dbReference type="ARBA" id="ARBA00010515"/>
    </source>
</evidence>
<dbReference type="PROSITE" id="PS01174">
    <property type="entry name" value="LIPASE_GDXG_SER"/>
    <property type="match status" value="1"/>
</dbReference>
<evidence type="ECO:0000313" key="6">
    <source>
        <dbReference type="Proteomes" id="UP000466307"/>
    </source>
</evidence>
<keyword evidence="2 5" id="KW-0378">Hydrolase</keyword>
<protein>
    <submittedName>
        <fullName evidence="5">Alpha/beta hydrolase</fullName>
    </submittedName>
</protein>
<dbReference type="Gene3D" id="3.40.50.1820">
    <property type="entry name" value="alpha/beta hydrolase"/>
    <property type="match status" value="1"/>
</dbReference>
<dbReference type="Pfam" id="PF07859">
    <property type="entry name" value="Abhydrolase_3"/>
    <property type="match status" value="1"/>
</dbReference>
<reference evidence="5 6" key="1">
    <citation type="submission" date="2020-01" db="EMBL/GenBank/DDBJ databases">
        <title>Investigation of new actinobacteria for the biodesulphurisation of diesel fuel.</title>
        <authorList>
            <person name="Athi Narayanan S.M."/>
        </authorList>
    </citation>
    <scope>NUCLEOTIDE SEQUENCE [LARGE SCALE GENOMIC DNA]</scope>
    <source>
        <strain evidence="5 6">213E</strain>
    </source>
</reference>
<evidence type="ECO:0000256" key="3">
    <source>
        <dbReference type="PROSITE-ProRule" id="PRU10038"/>
    </source>
</evidence>
<dbReference type="RefSeq" id="WP_059039207.1">
    <property type="nucleotide sequence ID" value="NZ_JAADZU010000083.1"/>
</dbReference>
<comment type="caution">
    <text evidence="5">The sequence shown here is derived from an EMBL/GenBank/DDBJ whole genome shotgun (WGS) entry which is preliminary data.</text>
</comment>
<evidence type="ECO:0000256" key="2">
    <source>
        <dbReference type="ARBA" id="ARBA00022801"/>
    </source>
</evidence>
<evidence type="ECO:0000259" key="4">
    <source>
        <dbReference type="Pfam" id="PF07859"/>
    </source>
</evidence>
<gene>
    <name evidence="5" type="ORF">GYA93_19765</name>
</gene>
<evidence type="ECO:0000313" key="5">
    <source>
        <dbReference type="EMBL" id="NDK91790.1"/>
    </source>
</evidence>
<keyword evidence="6" id="KW-1185">Reference proteome</keyword>